<evidence type="ECO:0000313" key="6">
    <source>
        <dbReference type="Proteomes" id="UP001363151"/>
    </source>
</evidence>
<dbReference type="PROSITE" id="PS50056">
    <property type="entry name" value="TYR_PHOSPHATASE_2"/>
    <property type="match status" value="1"/>
</dbReference>
<keyword evidence="2" id="KW-0904">Protein phosphatase</keyword>
<dbReference type="CDD" id="cd14498">
    <property type="entry name" value="DSP"/>
    <property type="match status" value="1"/>
</dbReference>
<dbReference type="InterPro" id="IPR020422">
    <property type="entry name" value="TYR_PHOSPHATASE_DUAL_dom"/>
</dbReference>
<dbReference type="PANTHER" id="PTHR46377:SF1">
    <property type="entry name" value="DUAL SPECIFICITY PROTEIN PHOSPHATASE 19"/>
    <property type="match status" value="1"/>
</dbReference>
<evidence type="ECO:0000259" key="4">
    <source>
        <dbReference type="PROSITE" id="PS50056"/>
    </source>
</evidence>
<gene>
    <name evidence="5" type="ORF">SO694_00076134</name>
</gene>
<keyword evidence="1" id="KW-0378">Hydrolase</keyword>
<comment type="caution">
    <text evidence="5">The sequence shown here is derived from an EMBL/GenBank/DDBJ whole genome shotgun (WGS) entry which is preliminary data.</text>
</comment>
<dbReference type="PROSITE" id="PS00383">
    <property type="entry name" value="TYR_PHOSPHATASE_1"/>
    <property type="match status" value="1"/>
</dbReference>
<sequence>MLFLDENEAVPSAHWIDDGVACGSFASAGCVGGRSRRETRRKALEAAGVTHVVNCAKELPCAHPASFTYLHVPAADVDGQDLLGLWAETSDFVDDALAAGGRVLVHCAGGHSRSGATVVAWLMRRRDLRDADAALELARARRPVVKPIPGFVDQLHAWADSGFDAPRRAGCVRIPRR</sequence>
<feature type="domain" description="Tyrosine-protein phosphatase" evidence="3">
    <location>
        <begin position="10"/>
        <end position="164"/>
    </location>
</feature>
<accession>A0ABR1FHV0</accession>
<feature type="domain" description="Tyrosine specific protein phosphatases" evidence="4">
    <location>
        <begin position="87"/>
        <end position="143"/>
    </location>
</feature>
<dbReference type="SMART" id="SM00195">
    <property type="entry name" value="DSPc"/>
    <property type="match status" value="1"/>
</dbReference>
<dbReference type="Pfam" id="PF00782">
    <property type="entry name" value="DSPc"/>
    <property type="match status" value="1"/>
</dbReference>
<keyword evidence="6" id="KW-1185">Reference proteome</keyword>
<dbReference type="Proteomes" id="UP001363151">
    <property type="component" value="Unassembled WGS sequence"/>
</dbReference>
<evidence type="ECO:0000256" key="2">
    <source>
        <dbReference type="ARBA" id="ARBA00022912"/>
    </source>
</evidence>
<name>A0ABR1FHV0_AURAN</name>
<protein>
    <submittedName>
        <fullName evidence="5">Protein tyrosine/serine/threonine phosphatase</fullName>
    </submittedName>
</protein>
<dbReference type="EMBL" id="JBBJCI010000420">
    <property type="protein sequence ID" value="KAK7231077.1"/>
    <property type="molecule type" value="Genomic_DNA"/>
</dbReference>
<reference evidence="5 6" key="1">
    <citation type="submission" date="2024-03" db="EMBL/GenBank/DDBJ databases">
        <title>Aureococcus anophagefferens CCMP1851 and Kratosvirus quantuckense: Draft genome of a second virus-susceptible host strain in the model system.</title>
        <authorList>
            <person name="Chase E."/>
            <person name="Truchon A.R."/>
            <person name="Schepens W."/>
            <person name="Wilhelm S.W."/>
        </authorList>
    </citation>
    <scope>NUCLEOTIDE SEQUENCE [LARGE SCALE GENOMIC DNA]</scope>
    <source>
        <strain evidence="5 6">CCMP1851</strain>
    </source>
</reference>
<dbReference type="Gene3D" id="3.90.190.10">
    <property type="entry name" value="Protein tyrosine phosphatase superfamily"/>
    <property type="match status" value="1"/>
</dbReference>
<evidence type="ECO:0000256" key="1">
    <source>
        <dbReference type="ARBA" id="ARBA00022801"/>
    </source>
</evidence>
<dbReference type="SUPFAM" id="SSF52799">
    <property type="entry name" value="(Phosphotyrosine protein) phosphatases II"/>
    <property type="match status" value="1"/>
</dbReference>
<dbReference type="InterPro" id="IPR000340">
    <property type="entry name" value="Dual-sp_phosphatase_cat-dom"/>
</dbReference>
<proteinExistence type="predicted"/>
<organism evidence="5 6">
    <name type="scientific">Aureococcus anophagefferens</name>
    <name type="common">Harmful bloom alga</name>
    <dbReference type="NCBI Taxonomy" id="44056"/>
    <lineage>
        <taxon>Eukaryota</taxon>
        <taxon>Sar</taxon>
        <taxon>Stramenopiles</taxon>
        <taxon>Ochrophyta</taxon>
        <taxon>Pelagophyceae</taxon>
        <taxon>Pelagomonadales</taxon>
        <taxon>Pelagomonadaceae</taxon>
        <taxon>Aureococcus</taxon>
    </lineage>
</organism>
<dbReference type="PANTHER" id="PTHR46377">
    <property type="entry name" value="DUAL SPECIFICITY PROTEIN PHOSPHATASE 19"/>
    <property type="match status" value="1"/>
</dbReference>
<dbReference type="PROSITE" id="PS50054">
    <property type="entry name" value="TYR_PHOSPHATASE_DUAL"/>
    <property type="match status" value="1"/>
</dbReference>
<dbReference type="InterPro" id="IPR029021">
    <property type="entry name" value="Prot-tyrosine_phosphatase-like"/>
</dbReference>
<evidence type="ECO:0000313" key="5">
    <source>
        <dbReference type="EMBL" id="KAK7231077.1"/>
    </source>
</evidence>
<evidence type="ECO:0000259" key="3">
    <source>
        <dbReference type="PROSITE" id="PS50054"/>
    </source>
</evidence>
<dbReference type="InterPro" id="IPR000387">
    <property type="entry name" value="Tyr_Pase_dom"/>
</dbReference>
<dbReference type="InterPro" id="IPR016130">
    <property type="entry name" value="Tyr_Pase_AS"/>
</dbReference>